<dbReference type="Pfam" id="PF01590">
    <property type="entry name" value="GAF"/>
    <property type="match status" value="1"/>
</dbReference>
<evidence type="ECO:0000313" key="4">
    <source>
        <dbReference type="Proteomes" id="UP001183246"/>
    </source>
</evidence>
<dbReference type="RefSeq" id="WP_311708416.1">
    <property type="nucleotide sequence ID" value="NZ_JAVREL010000030.1"/>
</dbReference>
<comment type="caution">
    <text evidence="3">The sequence shown here is derived from an EMBL/GenBank/DDBJ whole genome shotgun (WGS) entry which is preliminary data.</text>
</comment>
<evidence type="ECO:0000259" key="2">
    <source>
        <dbReference type="PROSITE" id="PS50112"/>
    </source>
</evidence>
<reference evidence="4" key="1">
    <citation type="submission" date="2023-07" db="EMBL/GenBank/DDBJ databases">
        <title>30 novel species of actinomycetes from the DSMZ collection.</title>
        <authorList>
            <person name="Nouioui I."/>
        </authorList>
    </citation>
    <scope>NUCLEOTIDE SEQUENCE [LARGE SCALE GENOMIC DNA]</scope>
    <source>
        <strain evidence="4">DSM 44938</strain>
    </source>
</reference>
<dbReference type="Pfam" id="PF13581">
    <property type="entry name" value="HATPase_c_2"/>
    <property type="match status" value="1"/>
</dbReference>
<accession>A0ABU2N0I9</accession>
<dbReference type="Pfam" id="PF07228">
    <property type="entry name" value="SpoIIE"/>
    <property type="match status" value="1"/>
</dbReference>
<dbReference type="InterPro" id="IPR052016">
    <property type="entry name" value="Bact_Sigma-Reg"/>
</dbReference>
<gene>
    <name evidence="3" type="ORF">RM590_32645</name>
</gene>
<dbReference type="CDD" id="cd16936">
    <property type="entry name" value="HATPase_RsbW-like"/>
    <property type="match status" value="1"/>
</dbReference>
<dbReference type="Gene3D" id="3.30.450.40">
    <property type="match status" value="2"/>
</dbReference>
<dbReference type="InterPro" id="IPR001932">
    <property type="entry name" value="PPM-type_phosphatase-like_dom"/>
</dbReference>
<keyword evidence="4" id="KW-1185">Reference proteome</keyword>
<dbReference type="Pfam" id="PF13492">
    <property type="entry name" value="GAF_3"/>
    <property type="match status" value="1"/>
</dbReference>
<dbReference type="PANTHER" id="PTHR43156:SF2">
    <property type="entry name" value="STAGE II SPORULATION PROTEIN E"/>
    <property type="match status" value="1"/>
</dbReference>
<dbReference type="SMART" id="SM00091">
    <property type="entry name" value="PAS"/>
    <property type="match status" value="1"/>
</dbReference>
<dbReference type="EMBL" id="JAVREL010000030">
    <property type="protein sequence ID" value="MDT0347290.1"/>
    <property type="molecule type" value="Genomic_DNA"/>
</dbReference>
<dbReference type="InterPro" id="IPR035965">
    <property type="entry name" value="PAS-like_dom_sf"/>
</dbReference>
<dbReference type="Proteomes" id="UP001183246">
    <property type="component" value="Unassembled WGS sequence"/>
</dbReference>
<dbReference type="PROSITE" id="PS50112">
    <property type="entry name" value="PAS"/>
    <property type="match status" value="1"/>
</dbReference>
<dbReference type="InterPro" id="IPR036457">
    <property type="entry name" value="PPM-type-like_dom_sf"/>
</dbReference>
<sequence>MITARAAATFEPVGRSVATARGFVRDTLQGWGLTDLIEDAVVLTSELVTNAVVHAGTSADVRCLRDAEGVRVEVIDRHPERELPMAEVSRGRLDLSSEGGRGLLLCAALASRWGVDYTTTDKCVWFRLDQQALPVGTRSAGPALPAEALPVSETRVRVAVVQVDRADTITVWNDDARELFGYTGEQVIGKPLADLAAWPQTPGTGTGIAEALALSRWEGSYGLRDSEGRTIPVYACHLRVRDAHGEPSTVCLIVRDQERAILQSPSRLPVHGTAPDALDRPGGDPLDALIGSPPPDDLDGLLQRTVERARDMLDGDAAFLLLATDDETELEVRATTGLPSARQRFARVPVETGSGRYGSARMPSVHEDLATAPGAVPLLSGTGMHAVVTVPLKVEGRLTGSLGVASETPGRYSNEEALRLQFAADRIALAVESARLTELERLRRGSLAFLVEASELLAGTLDHNQTLALMAQMTVPTLATWCAVYTIPDAGSEPVLSYVLHEDEERIDGIKALLERVDPPDPDIALGARPWTAPADAAHNTALRSSLRSLALGTLPSPSSPGTSLSTASAVGGETVVLPLVARNRVIGLLALGKPTDERFRQDILELAEDLSRRAALALDNARLYSERTAISQSLQRSLLPPELPEIDGVDVEVIYRAAGEGNEVGGDFYDVFPIREGAYGFAIGDVCGTGPLAAAVTGLARHALRLLAREGLGGPAVLERLNAAILEEGPRARFLTLLYGELWPQSSGGALLKMVCAGHPLPLRLTPDGMVSAAASPQPLLGVMDDLELYEQSTMLNPGDVLLCVTDGVTERREGTRMLGDDGLADVLSSCTGLTAGAVAARVLRAVERFASDAPSDDMAILTLRIPE</sequence>
<dbReference type="Pfam" id="PF13426">
    <property type="entry name" value="PAS_9"/>
    <property type="match status" value="1"/>
</dbReference>
<evidence type="ECO:0000313" key="3">
    <source>
        <dbReference type="EMBL" id="MDT0347290.1"/>
    </source>
</evidence>
<dbReference type="InterPro" id="IPR003594">
    <property type="entry name" value="HATPase_dom"/>
</dbReference>
<protein>
    <submittedName>
        <fullName evidence="3">SpoIIE family protein phosphatase</fullName>
    </submittedName>
</protein>
<dbReference type="InterPro" id="IPR000014">
    <property type="entry name" value="PAS"/>
</dbReference>
<dbReference type="InterPro" id="IPR036890">
    <property type="entry name" value="HATPase_C_sf"/>
</dbReference>
<dbReference type="PANTHER" id="PTHR43156">
    <property type="entry name" value="STAGE II SPORULATION PROTEIN E-RELATED"/>
    <property type="match status" value="1"/>
</dbReference>
<dbReference type="SMART" id="SM00065">
    <property type="entry name" value="GAF"/>
    <property type="match status" value="2"/>
</dbReference>
<dbReference type="InterPro" id="IPR029016">
    <property type="entry name" value="GAF-like_dom_sf"/>
</dbReference>
<dbReference type="SUPFAM" id="SSF55785">
    <property type="entry name" value="PYP-like sensor domain (PAS domain)"/>
    <property type="match status" value="1"/>
</dbReference>
<dbReference type="CDD" id="cd00130">
    <property type="entry name" value="PAS"/>
    <property type="match status" value="1"/>
</dbReference>
<name>A0ABU2N0I9_9ACTN</name>
<keyword evidence="1" id="KW-0378">Hydrolase</keyword>
<dbReference type="Gene3D" id="3.30.450.20">
    <property type="entry name" value="PAS domain"/>
    <property type="match status" value="1"/>
</dbReference>
<dbReference type="InterPro" id="IPR003018">
    <property type="entry name" value="GAF"/>
</dbReference>
<evidence type="ECO:0000256" key="1">
    <source>
        <dbReference type="ARBA" id="ARBA00022801"/>
    </source>
</evidence>
<dbReference type="SMART" id="SM00331">
    <property type="entry name" value="PP2C_SIG"/>
    <property type="match status" value="1"/>
</dbReference>
<dbReference type="Gene3D" id="3.60.40.10">
    <property type="entry name" value="PPM-type phosphatase domain"/>
    <property type="match status" value="1"/>
</dbReference>
<dbReference type="Gene3D" id="3.30.565.10">
    <property type="entry name" value="Histidine kinase-like ATPase, C-terminal domain"/>
    <property type="match status" value="1"/>
</dbReference>
<organism evidence="3 4">
    <name type="scientific">Streptomyces litchfieldiae</name>
    <dbReference type="NCBI Taxonomy" id="3075543"/>
    <lineage>
        <taxon>Bacteria</taxon>
        <taxon>Bacillati</taxon>
        <taxon>Actinomycetota</taxon>
        <taxon>Actinomycetes</taxon>
        <taxon>Kitasatosporales</taxon>
        <taxon>Streptomycetaceae</taxon>
        <taxon>Streptomyces</taxon>
    </lineage>
</organism>
<dbReference type="NCBIfam" id="TIGR00229">
    <property type="entry name" value="sensory_box"/>
    <property type="match status" value="1"/>
</dbReference>
<feature type="domain" description="PAS" evidence="2">
    <location>
        <begin position="160"/>
        <end position="190"/>
    </location>
</feature>
<dbReference type="SUPFAM" id="SSF55781">
    <property type="entry name" value="GAF domain-like"/>
    <property type="match status" value="2"/>
</dbReference>
<proteinExistence type="predicted"/>